<evidence type="ECO:0000256" key="2">
    <source>
        <dbReference type="SAM" id="SignalP"/>
    </source>
</evidence>
<sequence>MMVDVILMVQIAVGVLVVVILEARESGVEDVGDDGRKESDDSCSSDGSDSYSGIDDDFLVAGDDNAESRISGSGKVLVM</sequence>
<keyword evidence="4" id="KW-1185">Reference proteome</keyword>
<feature type="compositionally biased region" description="Basic and acidic residues" evidence="1">
    <location>
        <begin position="28"/>
        <end position="40"/>
    </location>
</feature>
<dbReference type="EMBL" id="VSRR010004042">
    <property type="protein sequence ID" value="MPC38342.1"/>
    <property type="molecule type" value="Genomic_DNA"/>
</dbReference>
<dbReference type="AlphaFoldDB" id="A0A5B7EVU6"/>
<comment type="caution">
    <text evidence="3">The sequence shown here is derived from an EMBL/GenBank/DDBJ whole genome shotgun (WGS) entry which is preliminary data.</text>
</comment>
<protein>
    <submittedName>
        <fullName evidence="3">Uncharacterized protein</fullName>
    </submittedName>
</protein>
<evidence type="ECO:0000256" key="1">
    <source>
        <dbReference type="SAM" id="MobiDB-lite"/>
    </source>
</evidence>
<accession>A0A5B7EVU6</accession>
<feature type="compositionally biased region" description="Low complexity" evidence="1">
    <location>
        <begin position="42"/>
        <end position="53"/>
    </location>
</feature>
<reference evidence="3 4" key="1">
    <citation type="submission" date="2019-05" db="EMBL/GenBank/DDBJ databases">
        <title>Another draft genome of Portunus trituberculatus and its Hox gene families provides insights of decapod evolution.</title>
        <authorList>
            <person name="Jeong J.-H."/>
            <person name="Song I."/>
            <person name="Kim S."/>
            <person name="Choi T."/>
            <person name="Kim D."/>
            <person name="Ryu S."/>
            <person name="Kim W."/>
        </authorList>
    </citation>
    <scope>NUCLEOTIDE SEQUENCE [LARGE SCALE GENOMIC DNA]</scope>
    <source>
        <tissue evidence="3">Muscle</tissue>
    </source>
</reference>
<organism evidence="3 4">
    <name type="scientific">Portunus trituberculatus</name>
    <name type="common">Swimming crab</name>
    <name type="synonym">Neptunus trituberculatus</name>
    <dbReference type="NCBI Taxonomy" id="210409"/>
    <lineage>
        <taxon>Eukaryota</taxon>
        <taxon>Metazoa</taxon>
        <taxon>Ecdysozoa</taxon>
        <taxon>Arthropoda</taxon>
        <taxon>Crustacea</taxon>
        <taxon>Multicrustacea</taxon>
        <taxon>Malacostraca</taxon>
        <taxon>Eumalacostraca</taxon>
        <taxon>Eucarida</taxon>
        <taxon>Decapoda</taxon>
        <taxon>Pleocyemata</taxon>
        <taxon>Brachyura</taxon>
        <taxon>Eubrachyura</taxon>
        <taxon>Portunoidea</taxon>
        <taxon>Portunidae</taxon>
        <taxon>Portuninae</taxon>
        <taxon>Portunus</taxon>
    </lineage>
</organism>
<evidence type="ECO:0000313" key="3">
    <source>
        <dbReference type="EMBL" id="MPC38342.1"/>
    </source>
</evidence>
<dbReference type="Proteomes" id="UP000324222">
    <property type="component" value="Unassembled WGS sequence"/>
</dbReference>
<name>A0A5B7EVU6_PORTR</name>
<feature type="signal peptide" evidence="2">
    <location>
        <begin position="1"/>
        <end position="23"/>
    </location>
</feature>
<gene>
    <name evidence="3" type="ORF">E2C01_031848</name>
</gene>
<evidence type="ECO:0000313" key="4">
    <source>
        <dbReference type="Proteomes" id="UP000324222"/>
    </source>
</evidence>
<feature type="chain" id="PRO_5022719495" evidence="2">
    <location>
        <begin position="24"/>
        <end position="79"/>
    </location>
</feature>
<proteinExistence type="predicted"/>
<keyword evidence="2" id="KW-0732">Signal</keyword>
<feature type="region of interest" description="Disordered" evidence="1">
    <location>
        <begin position="28"/>
        <end position="55"/>
    </location>
</feature>